<reference evidence="1" key="1">
    <citation type="submission" date="2020-07" db="EMBL/GenBank/DDBJ databases">
        <title>Huge and variable diversity of episymbiotic CPR bacteria and DPANN archaea in groundwater ecosystems.</title>
        <authorList>
            <person name="He C.Y."/>
            <person name="Keren R."/>
            <person name="Whittaker M."/>
            <person name="Farag I.F."/>
            <person name="Doudna J."/>
            <person name="Cate J.H.D."/>
            <person name="Banfield J.F."/>
        </authorList>
    </citation>
    <scope>NUCLEOTIDE SEQUENCE</scope>
    <source>
        <strain evidence="1">NC_groundwater_672_Ag_B-0.1um_62_36</strain>
    </source>
</reference>
<gene>
    <name evidence="1" type="ORF">HYY20_12825</name>
</gene>
<evidence type="ECO:0000313" key="2">
    <source>
        <dbReference type="Proteomes" id="UP000769766"/>
    </source>
</evidence>
<protein>
    <submittedName>
        <fullName evidence="1">Uncharacterized protein</fullName>
    </submittedName>
</protein>
<proteinExistence type="predicted"/>
<dbReference type="Proteomes" id="UP000769766">
    <property type="component" value="Unassembled WGS sequence"/>
</dbReference>
<accession>A0A932FZR0</accession>
<name>A0A932FZR0_UNCTE</name>
<comment type="caution">
    <text evidence="1">The sequence shown here is derived from an EMBL/GenBank/DDBJ whole genome shotgun (WGS) entry which is preliminary data.</text>
</comment>
<evidence type="ECO:0000313" key="1">
    <source>
        <dbReference type="EMBL" id="MBI2877754.1"/>
    </source>
</evidence>
<dbReference type="EMBL" id="JACPRF010000390">
    <property type="protein sequence ID" value="MBI2877754.1"/>
    <property type="molecule type" value="Genomic_DNA"/>
</dbReference>
<organism evidence="1 2">
    <name type="scientific">Tectimicrobiota bacterium</name>
    <dbReference type="NCBI Taxonomy" id="2528274"/>
    <lineage>
        <taxon>Bacteria</taxon>
        <taxon>Pseudomonadati</taxon>
        <taxon>Nitrospinota/Tectimicrobiota group</taxon>
        <taxon>Candidatus Tectimicrobiota</taxon>
    </lineage>
</organism>
<dbReference type="AlphaFoldDB" id="A0A932FZR0"/>
<sequence length="226" mass="25082">MSVDRVFSPEELKALETPLADRIAAAIDAGRYEEAKALARQMEEESPPIIYILEEWVTALLSYIGRSQGDEALVEALRHSANTWMRPMHDGLLKLDFRGQVEGFAAIFRAHTGRGLRVEEDDEKVTLFLDPCGSGGRMVKGGYFGPPKDLLQVQKAQGITFGREGFPSYCTHCAVVHHIMPIEWAGAPLPPIEVGSGPGDPCKWHFYKDRAAIPARFYAQVGKEKK</sequence>